<dbReference type="KEGG" id="slc:SL103_20105"/>
<protein>
    <recommendedName>
        <fullName evidence="3">Guanosine polyphosphate pyrophosphohydrolase</fullName>
    </recommendedName>
</protein>
<gene>
    <name evidence="1" type="ORF">SL103_20105</name>
</gene>
<dbReference type="InterPro" id="IPR029068">
    <property type="entry name" value="Glyas_Bleomycin-R_OHBP_Dase"/>
</dbReference>
<evidence type="ECO:0000313" key="1">
    <source>
        <dbReference type="EMBL" id="AOP51362.1"/>
    </source>
</evidence>
<evidence type="ECO:0008006" key="3">
    <source>
        <dbReference type="Google" id="ProtNLM"/>
    </source>
</evidence>
<proteinExistence type="predicted"/>
<dbReference type="AlphaFoldDB" id="A0A1D7VXA6"/>
<dbReference type="Gene3D" id="3.10.180.10">
    <property type="entry name" value="2,3-Dihydroxybiphenyl 1,2-Dioxygenase, domain 1"/>
    <property type="match status" value="1"/>
</dbReference>
<organism evidence="1 2">
    <name type="scientific">Streptomyces lydicus</name>
    <dbReference type="NCBI Taxonomy" id="47763"/>
    <lineage>
        <taxon>Bacteria</taxon>
        <taxon>Bacillati</taxon>
        <taxon>Actinomycetota</taxon>
        <taxon>Actinomycetes</taxon>
        <taxon>Kitasatosporales</taxon>
        <taxon>Streptomycetaceae</taxon>
        <taxon>Streptomyces</taxon>
    </lineage>
</organism>
<name>A0A1D7VXA6_9ACTN</name>
<evidence type="ECO:0000313" key="2">
    <source>
        <dbReference type="Proteomes" id="UP000094094"/>
    </source>
</evidence>
<accession>A0A1D7VXA6</accession>
<keyword evidence="2" id="KW-1185">Reference proteome</keyword>
<dbReference type="OrthoDB" id="5186830at2"/>
<dbReference type="EMBL" id="CP017157">
    <property type="protein sequence ID" value="AOP51362.1"/>
    <property type="molecule type" value="Genomic_DNA"/>
</dbReference>
<reference evidence="1 2" key="1">
    <citation type="submission" date="2016-09" db="EMBL/GenBank/DDBJ databases">
        <title>Complete genome sequencing of Streptomyces lydicus 103 and metabolic pathways analysis of antibiotic biosynthesis.</title>
        <authorList>
            <person name="Jia N."/>
            <person name="Ding M.-Z."/>
            <person name="Gao F."/>
            <person name="Yuan Y.-J."/>
        </authorList>
    </citation>
    <scope>NUCLEOTIDE SEQUENCE [LARGE SCALE GENOMIC DNA]</scope>
    <source>
        <strain evidence="1 2">103</strain>
    </source>
</reference>
<dbReference type="Proteomes" id="UP000094094">
    <property type="component" value="Chromosome"/>
</dbReference>
<dbReference type="SUPFAM" id="SSF54593">
    <property type="entry name" value="Glyoxalase/Bleomycin resistance protein/Dihydroxybiphenyl dioxygenase"/>
    <property type="match status" value="1"/>
</dbReference>
<sequence length="116" mass="12098">MPPGGAGPASKELLVCIGLVVLYTERLEECRDFYSGLGLAFAREKHGAGPEHYAAVLGEGVVLELYPASSARPATGSLRLGLVVRGKDAVAVGPAQLTGRQIVTDPDGRTVDVLVR</sequence>